<evidence type="ECO:0000313" key="4">
    <source>
        <dbReference type="Proteomes" id="UP001465976"/>
    </source>
</evidence>
<comment type="similarity">
    <text evidence="1">Belongs to the RdRP family.</text>
</comment>
<dbReference type="PANTHER" id="PTHR23079:SF55">
    <property type="entry name" value="RNA-DIRECTED RNA POLYMERASE"/>
    <property type="match status" value="1"/>
</dbReference>
<sequence>MEVFMCDIAYSITKNDLVARLAQILHGPGYNNLAPLPLNFDVHMLDTTGPRRHGPRNHSGKGILTLPHIEIAHQFLLEYGQQEGRPLPLKTCVFGTRRVKFMRGKNTARAEILKKIRREPYIDPRAAEEKEQKEQFTTSHHVSVRALSFGWQCRDYVYSSEWEYQCVPTGTLSFNLDRREIRIRIRHPSFSAHHAIVIRFAQIMKTYAYIDPPSDPVIFFDLELPPSFEEEADGERQRRRLPCLPFAGHDKLAPFISLSLRLVCSSERDLGIFTNLAKVAQLHCSKERFNAVERRGLFALDQIDILQRYMALLPFCIAFQLEALLHRQLVDVQELLRFVPDVNRIYRRHGKQYTSGFLRELGNKLGDLWWQQDGDDAQSVEECFAKTEKSYSGLAKAPTLLPVEGSLFESLHVTITPTGMDLEGPFPERSNRVIRTYDKSCHESFLRVSFADESGAQYRFDREVDGAGFIRLRVGRFLLHGLTIGGRNFEFLAYSQSALKEHAVWFVKPFDDPRRGHVDASIIIKSLGTFDDELMRCPARYAARISQAFTATDAALVTVDEIIMGKDIETQDGDYVFTDGVGTMSRELSRAIWKELQGTKRRSRKSRAKVAAYQIRLMGSKGMLSIDYKLQGMVLSLRPSMIKFQAPNSRQIEIARAFDRPGMYYLNRPFIMLLEGLGVPYTTFEKYQDRAVKQAQDATKTLEGAARMLETSGLGTSYRLPSVLLALSRLGIDNLAWDSFYKKMMQYAVHHVLRTLKNHARIPIPKAWNLVGVADVHRFLEPNQIFACVKPVDSSMIYLEGPILISRSPTIHPGDVQIVHAIGRPPEGSCFYHEPLPNTVVFSVKGDRPLPSKLGGGDLDGDLYSLIPLSDLPGFIPQKLAVPASYKAAERKVLNRPSTMKDVAEFVMEFINSDVIGLIAINWLIIADQSTQGIFDPDCLKLSELHSDAVDYPKSGNPVAPQRIPRLKFKTKPDWQAPETISTENTADFYKSERAIGRLFRRIDLPPLHSDVPLTRNERRMIREGHGGSTRDVDAIARSLADARLTDDPLIEIVENHVERYIPTKTRGSREQRDHIARIFAGYCSSFTGILRNYTLSHRRDSLLSEEEAMIGTIAQKTSQNRQRKELMSKLREQTDILVRGVRDEFEGGDEVPAEDSLAHAWLAWKLALKERNKTVGARSFGWVALGAIFDAVKKIEDNRRSRAGSNWSRH</sequence>
<keyword evidence="1" id="KW-0696">RNA-directed RNA polymerase</keyword>
<evidence type="ECO:0000259" key="2">
    <source>
        <dbReference type="Pfam" id="PF05183"/>
    </source>
</evidence>
<evidence type="ECO:0000256" key="1">
    <source>
        <dbReference type="RuleBase" id="RU363098"/>
    </source>
</evidence>
<organism evidence="3 4">
    <name type="scientific">Marasmius crinis-equi</name>
    <dbReference type="NCBI Taxonomy" id="585013"/>
    <lineage>
        <taxon>Eukaryota</taxon>
        <taxon>Fungi</taxon>
        <taxon>Dikarya</taxon>
        <taxon>Basidiomycota</taxon>
        <taxon>Agaricomycotina</taxon>
        <taxon>Agaricomycetes</taxon>
        <taxon>Agaricomycetidae</taxon>
        <taxon>Agaricales</taxon>
        <taxon>Marasmiineae</taxon>
        <taxon>Marasmiaceae</taxon>
        <taxon>Marasmius</taxon>
    </lineage>
</organism>
<dbReference type="InterPro" id="IPR007855">
    <property type="entry name" value="RDRP"/>
</dbReference>
<gene>
    <name evidence="3" type="ORF">V5O48_001726</name>
</gene>
<dbReference type="EC" id="2.7.7.48" evidence="1"/>
<proteinExistence type="inferred from homology"/>
<keyword evidence="1" id="KW-0808">Transferase</keyword>
<evidence type="ECO:0000313" key="3">
    <source>
        <dbReference type="EMBL" id="KAL0580309.1"/>
    </source>
</evidence>
<reference evidence="3 4" key="1">
    <citation type="submission" date="2024-02" db="EMBL/GenBank/DDBJ databases">
        <title>A draft genome for the cacao thread blight pathogen Marasmius crinis-equi.</title>
        <authorList>
            <person name="Cohen S.P."/>
            <person name="Baruah I.K."/>
            <person name="Amoako-Attah I."/>
            <person name="Bukari Y."/>
            <person name="Meinhardt L.W."/>
            <person name="Bailey B.A."/>
        </authorList>
    </citation>
    <scope>NUCLEOTIDE SEQUENCE [LARGE SCALE GENOMIC DNA]</scope>
    <source>
        <strain evidence="3 4">GH-76</strain>
    </source>
</reference>
<dbReference type="EMBL" id="JBAHYK010000034">
    <property type="protein sequence ID" value="KAL0580309.1"/>
    <property type="molecule type" value="Genomic_DNA"/>
</dbReference>
<keyword evidence="1" id="KW-0694">RNA-binding</keyword>
<dbReference type="Proteomes" id="UP001465976">
    <property type="component" value="Unassembled WGS sequence"/>
</dbReference>
<dbReference type="Pfam" id="PF05183">
    <property type="entry name" value="RdRP"/>
    <property type="match status" value="1"/>
</dbReference>
<accession>A0ABR3FY27</accession>
<name>A0ABR3FY27_9AGAR</name>
<feature type="domain" description="RDRP core" evidence="2">
    <location>
        <begin position="415"/>
        <end position="1003"/>
    </location>
</feature>
<comment type="catalytic activity">
    <reaction evidence="1">
        <text>RNA(n) + a ribonucleoside 5'-triphosphate = RNA(n+1) + diphosphate</text>
        <dbReference type="Rhea" id="RHEA:21248"/>
        <dbReference type="Rhea" id="RHEA-COMP:14527"/>
        <dbReference type="Rhea" id="RHEA-COMP:17342"/>
        <dbReference type="ChEBI" id="CHEBI:33019"/>
        <dbReference type="ChEBI" id="CHEBI:61557"/>
        <dbReference type="ChEBI" id="CHEBI:140395"/>
        <dbReference type="EC" id="2.7.7.48"/>
    </reaction>
</comment>
<keyword evidence="1" id="KW-0548">Nucleotidyltransferase</keyword>
<comment type="caution">
    <text evidence="3">The sequence shown here is derived from an EMBL/GenBank/DDBJ whole genome shotgun (WGS) entry which is preliminary data.</text>
</comment>
<dbReference type="PANTHER" id="PTHR23079">
    <property type="entry name" value="RNA-DEPENDENT RNA POLYMERASE"/>
    <property type="match status" value="1"/>
</dbReference>
<keyword evidence="4" id="KW-1185">Reference proteome</keyword>
<dbReference type="InterPro" id="IPR057596">
    <property type="entry name" value="RDRP_core"/>
</dbReference>
<protein>
    <recommendedName>
        <fullName evidence="1">RNA-dependent RNA polymerase</fullName>
        <ecNumber evidence="1">2.7.7.48</ecNumber>
    </recommendedName>
</protein>